<evidence type="ECO:0000256" key="3">
    <source>
        <dbReference type="SAM" id="SignalP"/>
    </source>
</evidence>
<accession>A0A6V2QTX1</accession>
<feature type="chain" id="PRO_5036394143" description="Choloylglycine hydrolase/NAAA C-terminal domain-containing protein" evidence="3">
    <location>
        <begin position="20"/>
        <end position="431"/>
    </location>
</feature>
<evidence type="ECO:0000313" key="5">
    <source>
        <dbReference type="EMBL" id="CAE0548251.1"/>
    </source>
</evidence>
<reference evidence="5" key="1">
    <citation type="submission" date="2021-01" db="EMBL/GenBank/DDBJ databases">
        <authorList>
            <person name="Corre E."/>
            <person name="Pelletier E."/>
            <person name="Niang G."/>
            <person name="Scheremetjew M."/>
            <person name="Finn R."/>
            <person name="Kale V."/>
            <person name="Holt S."/>
            <person name="Cochrane G."/>
            <person name="Meng A."/>
            <person name="Brown T."/>
            <person name="Cohen L."/>
        </authorList>
    </citation>
    <scope>NUCLEOTIDE SEQUENCE</scope>
    <source>
        <strain evidence="5">379</strain>
    </source>
</reference>
<dbReference type="SUPFAM" id="SSF56235">
    <property type="entry name" value="N-terminal nucleophile aminohydrolases (Ntn hydrolases)"/>
    <property type="match status" value="1"/>
</dbReference>
<keyword evidence="2" id="KW-0378">Hydrolase</keyword>
<dbReference type="Pfam" id="PF02275">
    <property type="entry name" value="CBAH"/>
    <property type="match status" value="2"/>
</dbReference>
<dbReference type="PANTHER" id="PTHR35527:SF2">
    <property type="entry name" value="HYDROLASE"/>
    <property type="match status" value="1"/>
</dbReference>
<dbReference type="AlphaFoldDB" id="A0A6V2QTX1"/>
<feature type="domain" description="Choloylglycine hydrolase/NAAA C-terminal" evidence="4">
    <location>
        <begin position="252"/>
        <end position="401"/>
    </location>
</feature>
<dbReference type="InterPro" id="IPR029132">
    <property type="entry name" value="CBAH/NAAA_C"/>
</dbReference>
<protein>
    <recommendedName>
        <fullName evidence="4">Choloylglycine hydrolase/NAAA C-terminal domain-containing protein</fullName>
    </recommendedName>
</protein>
<evidence type="ECO:0000313" key="6">
    <source>
        <dbReference type="EMBL" id="CAE0548258.1"/>
    </source>
</evidence>
<name>A0A6V2QTX1_EMIHU</name>
<evidence type="ECO:0000256" key="1">
    <source>
        <dbReference type="ARBA" id="ARBA00006625"/>
    </source>
</evidence>
<comment type="similarity">
    <text evidence="1">Belongs to the peptidase C59 family.</text>
</comment>
<dbReference type="InterPro" id="IPR052193">
    <property type="entry name" value="Peptidase_C59"/>
</dbReference>
<feature type="domain" description="Choloylglycine hydrolase/NAAA C-terminal" evidence="4">
    <location>
        <begin position="118"/>
        <end position="222"/>
    </location>
</feature>
<proteinExistence type="inferred from homology"/>
<keyword evidence="3" id="KW-0732">Signal</keyword>
<gene>
    <name evidence="5" type="ORF">EHUX00137_LOCUS16721</name>
    <name evidence="6" type="ORF">EHUX00137_LOCUS16727</name>
</gene>
<evidence type="ECO:0000259" key="4">
    <source>
        <dbReference type="Pfam" id="PF02275"/>
    </source>
</evidence>
<sequence length="431" mass="46076">MRACSRLLVVLARLCAALACSTVHVPAPGNATVIARTMELGSLGGEAALSFRGFPAPSSGSGLAWRVAVHRRGEEVGKAISLVCDAITHTSWITKLGYVSVDVAAQSPFPKLNVTVNLASDGINEAGLTVSEHTLRQSVYADAAAPAPAGTSRVCFAAFTAWLLGNVATVRELREEVLPRLRVVGPVVPLPSGDLLHWTIDDEREHVVLEYLDGEMRLHNNTAARRSPCLSTRLRAAARPLPTRPGPPRARQVGAFTNDPDFTWHLRNLNNFANLSPDWPKGGERITVQSEVGALPHAVGHGFNLLGLPGDASPPSRFVRLFFQRQYAVLRAPPASLNESLSLAIGLLSSVFISQGTVASASPAAGFELTQYSVLKLPAARQFLFRDYASPRWRRVRLGELDFAPRAGASARSLPVGDGTLGVEDVTAKLG</sequence>
<organism evidence="5">
    <name type="scientific">Emiliania huxleyi</name>
    <name type="common">Coccolithophore</name>
    <name type="synonym">Pontosphaera huxleyi</name>
    <dbReference type="NCBI Taxonomy" id="2903"/>
    <lineage>
        <taxon>Eukaryota</taxon>
        <taxon>Haptista</taxon>
        <taxon>Haptophyta</taxon>
        <taxon>Prymnesiophyceae</taxon>
        <taxon>Isochrysidales</taxon>
        <taxon>Noelaerhabdaceae</taxon>
        <taxon>Emiliania</taxon>
    </lineage>
</organism>
<dbReference type="EMBL" id="HBIR01021936">
    <property type="protein sequence ID" value="CAE0548258.1"/>
    <property type="molecule type" value="Transcribed_RNA"/>
</dbReference>
<feature type="signal peptide" evidence="3">
    <location>
        <begin position="1"/>
        <end position="19"/>
    </location>
</feature>
<dbReference type="Gene3D" id="3.60.60.10">
    <property type="entry name" value="Penicillin V Acylase, Chain A"/>
    <property type="match status" value="1"/>
</dbReference>
<evidence type="ECO:0000256" key="2">
    <source>
        <dbReference type="ARBA" id="ARBA00022801"/>
    </source>
</evidence>
<dbReference type="GO" id="GO:0016787">
    <property type="term" value="F:hydrolase activity"/>
    <property type="evidence" value="ECO:0007669"/>
    <property type="project" value="UniProtKB-KW"/>
</dbReference>
<dbReference type="InterPro" id="IPR029055">
    <property type="entry name" value="Ntn_hydrolases_N"/>
</dbReference>
<dbReference type="EMBL" id="HBIR01021930">
    <property type="protein sequence ID" value="CAE0548251.1"/>
    <property type="molecule type" value="Transcribed_RNA"/>
</dbReference>
<dbReference type="PANTHER" id="PTHR35527">
    <property type="entry name" value="CHOLOYLGLYCINE HYDROLASE"/>
    <property type="match status" value="1"/>
</dbReference>